<dbReference type="CDD" id="cd20751">
    <property type="entry name" value="cyt_P460_Ne-like"/>
    <property type="match status" value="1"/>
</dbReference>
<evidence type="ECO:0000313" key="4">
    <source>
        <dbReference type="Proteomes" id="UP000584867"/>
    </source>
</evidence>
<evidence type="ECO:0000256" key="1">
    <source>
        <dbReference type="SAM" id="SignalP"/>
    </source>
</evidence>
<dbReference type="InterPro" id="IPR038142">
    <property type="entry name" value="Cytochrome_P460_sp"/>
</dbReference>
<comment type="caution">
    <text evidence="3">The sequence shown here is derived from an EMBL/GenBank/DDBJ whole genome shotgun (WGS) entry which is preliminary data.</text>
</comment>
<accession>A0A7W8E9N1</accession>
<dbReference type="InterPro" id="IPR032033">
    <property type="entry name" value="Cytochrome_P460"/>
</dbReference>
<protein>
    <recommendedName>
        <fullName evidence="2">Cytochrome P460 domain-containing protein</fullName>
    </recommendedName>
</protein>
<proteinExistence type="predicted"/>
<keyword evidence="1" id="KW-0732">Signal</keyword>
<sequence>MLKRFIPIAGLLLLAFLGEAQKPAAPTTDAPSYTPSGDLIAPIHYREWVFLTSGIDMSYDAATAQPSAHPVFNNVFVNPTAYRSFLTTGTWPDKTTMVLEIRGSENPVSINKRGHTQTSEIRGFEIHVKDHGKWSFYDQDGNTPSAKLIPPPADCYSCHENHGAVDTTFVQFYPTLLPLSKQKNTLSPAYLKEMAAPVASSPTK</sequence>
<feature type="domain" description="Cytochrome P460" evidence="2">
    <location>
        <begin position="44"/>
        <end position="169"/>
    </location>
</feature>
<dbReference type="RefSeq" id="WP_184256702.1">
    <property type="nucleotide sequence ID" value="NZ_JACHIO010000012.1"/>
</dbReference>
<organism evidence="3 4">
    <name type="scientific">Granulicella mallensis</name>
    <dbReference type="NCBI Taxonomy" id="940614"/>
    <lineage>
        <taxon>Bacteria</taxon>
        <taxon>Pseudomonadati</taxon>
        <taxon>Acidobacteriota</taxon>
        <taxon>Terriglobia</taxon>
        <taxon>Terriglobales</taxon>
        <taxon>Acidobacteriaceae</taxon>
        <taxon>Granulicella</taxon>
    </lineage>
</organism>
<feature type="signal peptide" evidence="1">
    <location>
        <begin position="1"/>
        <end position="24"/>
    </location>
</feature>
<dbReference type="Pfam" id="PF16694">
    <property type="entry name" value="Cytochrome_P460"/>
    <property type="match status" value="1"/>
</dbReference>
<feature type="chain" id="PRO_5031501170" description="Cytochrome P460 domain-containing protein" evidence="1">
    <location>
        <begin position="25"/>
        <end position="204"/>
    </location>
</feature>
<dbReference type="Gene3D" id="3.50.70.20">
    <property type="entry name" value="Cytochrome P460"/>
    <property type="match status" value="1"/>
</dbReference>
<dbReference type="AlphaFoldDB" id="A0A7W8E9N1"/>
<evidence type="ECO:0000259" key="2">
    <source>
        <dbReference type="Pfam" id="PF16694"/>
    </source>
</evidence>
<name>A0A7W8E9N1_9BACT</name>
<reference evidence="3 4" key="1">
    <citation type="submission" date="2020-08" db="EMBL/GenBank/DDBJ databases">
        <title>Genomic Encyclopedia of Type Strains, Phase IV (KMG-V): Genome sequencing to study the core and pangenomes of soil and plant-associated prokaryotes.</title>
        <authorList>
            <person name="Whitman W."/>
        </authorList>
    </citation>
    <scope>NUCLEOTIDE SEQUENCE [LARGE SCALE GENOMIC DNA]</scope>
    <source>
        <strain evidence="3 4">X5P3</strain>
    </source>
</reference>
<dbReference type="EMBL" id="JACHIO010000012">
    <property type="protein sequence ID" value="MBB5064638.1"/>
    <property type="molecule type" value="Genomic_DNA"/>
</dbReference>
<dbReference type="Proteomes" id="UP000584867">
    <property type="component" value="Unassembled WGS sequence"/>
</dbReference>
<evidence type="ECO:0000313" key="3">
    <source>
        <dbReference type="EMBL" id="MBB5064638.1"/>
    </source>
</evidence>
<gene>
    <name evidence="3" type="ORF">HDF15_002998</name>
</gene>